<evidence type="ECO:0000256" key="7">
    <source>
        <dbReference type="ARBA" id="ARBA00023212"/>
    </source>
</evidence>
<dbReference type="EMBL" id="UFAJ01000128">
    <property type="protein sequence ID" value="SSD59352.1"/>
    <property type="molecule type" value="Genomic_DNA"/>
</dbReference>
<dbReference type="SUPFAM" id="SSF90096">
    <property type="entry name" value="Subunits of heterodimeric actin filament capping protein Capz"/>
    <property type="match status" value="1"/>
</dbReference>
<evidence type="ECO:0000256" key="3">
    <source>
        <dbReference type="ARBA" id="ARBA00021859"/>
    </source>
</evidence>
<dbReference type="InterPro" id="IPR037282">
    <property type="entry name" value="CapZ_alpha/beta"/>
</dbReference>
<sequence>MSDEQYDAALDLLSRLNPGSVQENLMALISLEPTLADDLLSSVDQPLKLLKPKLQQQNDNTTGVGKDFLCCDYNRDGDYYRSPWTNKYYNLGTGQQTQETEESYFPGDELRNREQLFNDSFEVYKDMYYENGGVSSCYLWETSEIEDNTYDNGFAGVVLFQKGKGQLGKWDSIHVFEVSKETEDAFNYKLTSTIILHLNDNDKTKLGGNLTRQVEKVIKRQPDNIALDEFHITNVGSMVEDIETQMRTMLEVVYFEKTMDIYHQLKFAVDTSDNRAKQQEDIIKGLQNL</sequence>
<keyword evidence="5 9" id="KW-0963">Cytoplasm</keyword>
<name>A0A376B411_9ASCO</name>
<dbReference type="InterPro" id="IPR043175">
    <property type="entry name" value="CAPZB_N"/>
</dbReference>
<comment type="subcellular location">
    <subcellularLocation>
        <location evidence="1 9">Cytoplasm</location>
        <location evidence="1 9">Cytoskeleton</location>
    </subcellularLocation>
</comment>
<keyword evidence="7 9" id="KW-0206">Cytoskeleton</keyword>
<reference evidence="11" key="1">
    <citation type="submission" date="2018-06" db="EMBL/GenBank/DDBJ databases">
        <authorList>
            <person name="Guldener U."/>
        </authorList>
    </citation>
    <scope>NUCLEOTIDE SEQUENCE [LARGE SCALE GENOMIC DNA]</scope>
    <source>
        <strain evidence="11">UTAD17</strain>
    </source>
</reference>
<proteinExistence type="inferred from homology"/>
<dbReference type="GO" id="GO:0008290">
    <property type="term" value="C:F-actin capping protein complex"/>
    <property type="evidence" value="ECO:0007669"/>
    <property type="project" value="UniProtKB-UniRule"/>
</dbReference>
<keyword evidence="11" id="KW-1185">Reference proteome</keyword>
<comment type="subunit">
    <text evidence="9">Heterodimer of an alpha and a beta subunit.</text>
</comment>
<accession>A0A376B411</accession>
<comment type="similarity">
    <text evidence="2 9">Belongs to the F-actin-capping protein beta subunit family.</text>
</comment>
<evidence type="ECO:0000313" key="10">
    <source>
        <dbReference type="EMBL" id="SSD59352.1"/>
    </source>
</evidence>
<dbReference type="Pfam" id="PF01115">
    <property type="entry name" value="F_actin_cap_B"/>
    <property type="match status" value="1"/>
</dbReference>
<evidence type="ECO:0000256" key="6">
    <source>
        <dbReference type="ARBA" id="ARBA00023203"/>
    </source>
</evidence>
<dbReference type="PANTHER" id="PTHR10619:SF0">
    <property type="entry name" value="F-ACTIN-CAPPING PROTEIN SUBUNIT BETA ISOFORMS 1 AND 2"/>
    <property type="match status" value="1"/>
</dbReference>
<dbReference type="VEuPathDB" id="FungiDB:SCODWIG_01113"/>
<keyword evidence="4 9" id="KW-0117">Actin capping</keyword>
<evidence type="ECO:0000256" key="5">
    <source>
        <dbReference type="ARBA" id="ARBA00022490"/>
    </source>
</evidence>
<evidence type="ECO:0000256" key="4">
    <source>
        <dbReference type="ARBA" id="ARBA00022467"/>
    </source>
</evidence>
<dbReference type="InterPro" id="IPR042276">
    <property type="entry name" value="CapZ_alpha/beta_2"/>
</dbReference>
<dbReference type="GO" id="GO:0030036">
    <property type="term" value="P:actin cytoskeleton organization"/>
    <property type="evidence" value="ECO:0007669"/>
    <property type="project" value="InterPro"/>
</dbReference>
<evidence type="ECO:0000256" key="1">
    <source>
        <dbReference type="ARBA" id="ARBA00004245"/>
    </source>
</evidence>
<dbReference type="PANTHER" id="PTHR10619">
    <property type="entry name" value="F-ACTIN-CAPPING PROTEIN SUBUNIT BETA"/>
    <property type="match status" value="1"/>
</dbReference>
<dbReference type="InterPro" id="IPR019771">
    <property type="entry name" value="F-actin_capping_bsu_CS"/>
</dbReference>
<protein>
    <recommendedName>
        <fullName evidence="3 9">F-actin-capping protein subunit beta</fullName>
    </recommendedName>
</protein>
<evidence type="ECO:0000256" key="9">
    <source>
        <dbReference type="RuleBase" id="RU365078"/>
    </source>
</evidence>
<evidence type="ECO:0000256" key="8">
    <source>
        <dbReference type="ARBA" id="ARBA00025389"/>
    </source>
</evidence>
<dbReference type="GO" id="GO:0000902">
    <property type="term" value="P:cell morphogenesis"/>
    <property type="evidence" value="ECO:0007669"/>
    <property type="project" value="TreeGrafter"/>
</dbReference>
<gene>
    <name evidence="10" type="ORF">SCODWIG_01113</name>
</gene>
<organism evidence="10 11">
    <name type="scientific">Saccharomycodes ludwigii</name>
    <dbReference type="NCBI Taxonomy" id="36035"/>
    <lineage>
        <taxon>Eukaryota</taxon>
        <taxon>Fungi</taxon>
        <taxon>Dikarya</taxon>
        <taxon>Ascomycota</taxon>
        <taxon>Saccharomycotina</taxon>
        <taxon>Saccharomycetes</taxon>
        <taxon>Saccharomycodales</taxon>
        <taxon>Saccharomycodaceae</taxon>
        <taxon>Saccharomycodes</taxon>
    </lineage>
</organism>
<comment type="function">
    <text evidence="8 9">F-actin-capping proteins bind in a Ca(2+)-independent manner to the fast growing ends of actin filaments (barbed end) thereby blocking the exchange of subunits at these ends. Unlike other capping proteins (such as gelsolin and severin), these proteins do not sever actin filaments.</text>
</comment>
<dbReference type="AlphaFoldDB" id="A0A376B411"/>
<dbReference type="Proteomes" id="UP000262825">
    <property type="component" value="Unassembled WGS sequence"/>
</dbReference>
<keyword evidence="6 9" id="KW-0009">Actin-binding</keyword>
<evidence type="ECO:0000313" key="11">
    <source>
        <dbReference type="Proteomes" id="UP000262825"/>
    </source>
</evidence>
<dbReference type="PROSITE" id="PS00231">
    <property type="entry name" value="F_ACTIN_CAPPING_BETA"/>
    <property type="match status" value="1"/>
</dbReference>
<dbReference type="FunFam" id="1.20.58.570:FF:000001">
    <property type="entry name" value="F-actin-capping protein subunit beta"/>
    <property type="match status" value="1"/>
</dbReference>
<dbReference type="GO" id="GO:0051015">
    <property type="term" value="F:actin filament binding"/>
    <property type="evidence" value="ECO:0007669"/>
    <property type="project" value="TreeGrafter"/>
</dbReference>
<dbReference type="GO" id="GO:0051016">
    <property type="term" value="P:barbed-end actin filament capping"/>
    <property type="evidence" value="ECO:0007669"/>
    <property type="project" value="UniProtKB-UniRule"/>
</dbReference>
<dbReference type="PRINTS" id="PR00192">
    <property type="entry name" value="FACTINCAPB"/>
</dbReference>
<evidence type="ECO:0000256" key="2">
    <source>
        <dbReference type="ARBA" id="ARBA00006039"/>
    </source>
</evidence>
<dbReference type="Gene3D" id="1.20.58.570">
    <property type="match status" value="1"/>
</dbReference>
<dbReference type="Gene3D" id="3.90.1150.210">
    <property type="entry name" value="F-actin capping protein, beta subunit"/>
    <property type="match status" value="1"/>
</dbReference>
<dbReference type="GO" id="GO:0030479">
    <property type="term" value="C:actin cortical patch"/>
    <property type="evidence" value="ECO:0007669"/>
    <property type="project" value="TreeGrafter"/>
</dbReference>
<dbReference type="InterPro" id="IPR001698">
    <property type="entry name" value="CAPZB"/>
</dbReference>